<feature type="transmembrane region" description="Helical" evidence="5">
    <location>
        <begin position="231"/>
        <end position="247"/>
    </location>
</feature>
<feature type="transmembrane region" description="Helical" evidence="5">
    <location>
        <begin position="252"/>
        <end position="272"/>
    </location>
</feature>
<evidence type="ECO:0000256" key="4">
    <source>
        <dbReference type="ARBA" id="ARBA00023136"/>
    </source>
</evidence>
<feature type="transmembrane region" description="Helical" evidence="5">
    <location>
        <begin position="38"/>
        <end position="57"/>
    </location>
</feature>
<comment type="subcellular location">
    <subcellularLocation>
        <location evidence="1">Membrane</location>
        <topology evidence="1">Multi-pass membrane protein</topology>
    </subcellularLocation>
</comment>
<evidence type="ECO:0000256" key="3">
    <source>
        <dbReference type="ARBA" id="ARBA00022989"/>
    </source>
</evidence>
<feature type="domain" description="O-antigen ligase-related" evidence="6">
    <location>
        <begin position="220"/>
        <end position="371"/>
    </location>
</feature>
<dbReference type="Proteomes" id="UP000516349">
    <property type="component" value="Chromosome"/>
</dbReference>
<feature type="transmembrane region" description="Helical" evidence="5">
    <location>
        <begin position="92"/>
        <end position="115"/>
    </location>
</feature>
<evidence type="ECO:0000259" key="6">
    <source>
        <dbReference type="Pfam" id="PF04932"/>
    </source>
</evidence>
<feature type="transmembrane region" description="Helical" evidence="5">
    <location>
        <begin position="368"/>
        <end position="388"/>
    </location>
</feature>
<dbReference type="RefSeq" id="WP_203414495.1">
    <property type="nucleotide sequence ID" value="NZ_CP060244.1"/>
</dbReference>
<keyword evidence="2 5" id="KW-0812">Transmembrane</keyword>
<reference evidence="7 8" key="1">
    <citation type="submission" date="2020-08" db="EMBL/GenBank/DDBJ databases">
        <title>Complete genome sequence of Entomobacter blattae G55GP.</title>
        <authorList>
            <person name="Poehlein A."/>
            <person name="Guzman J."/>
            <person name="Daniel R."/>
            <person name="Vilcinskas A."/>
        </authorList>
    </citation>
    <scope>NUCLEOTIDE SEQUENCE [LARGE SCALE GENOMIC DNA]</scope>
    <source>
        <strain evidence="7 8">G55GP</strain>
    </source>
</reference>
<keyword evidence="7" id="KW-0436">Ligase</keyword>
<gene>
    <name evidence="7" type="ORF">JGUZn3_09080</name>
</gene>
<feature type="transmembrane region" description="Helical" evidence="5">
    <location>
        <begin position="169"/>
        <end position="191"/>
    </location>
</feature>
<keyword evidence="4 5" id="KW-0472">Membrane</keyword>
<keyword evidence="3 5" id="KW-1133">Transmembrane helix</keyword>
<dbReference type="GO" id="GO:0016020">
    <property type="term" value="C:membrane"/>
    <property type="evidence" value="ECO:0007669"/>
    <property type="project" value="UniProtKB-SubCell"/>
</dbReference>
<evidence type="ECO:0000313" key="7">
    <source>
        <dbReference type="EMBL" id="QNT78140.1"/>
    </source>
</evidence>
<dbReference type="KEGG" id="ebla:JGUZn3_09080"/>
<evidence type="ECO:0000256" key="5">
    <source>
        <dbReference type="SAM" id="Phobius"/>
    </source>
</evidence>
<feature type="transmembrane region" description="Helical" evidence="5">
    <location>
        <begin position="429"/>
        <end position="448"/>
    </location>
</feature>
<feature type="transmembrane region" description="Helical" evidence="5">
    <location>
        <begin position="64"/>
        <end position="86"/>
    </location>
</feature>
<dbReference type="EMBL" id="CP060244">
    <property type="protein sequence ID" value="QNT78140.1"/>
    <property type="molecule type" value="Genomic_DNA"/>
</dbReference>
<organism evidence="7 8">
    <name type="scientific">Entomobacter blattae</name>
    <dbReference type="NCBI Taxonomy" id="2762277"/>
    <lineage>
        <taxon>Bacteria</taxon>
        <taxon>Pseudomonadati</taxon>
        <taxon>Pseudomonadota</taxon>
        <taxon>Alphaproteobacteria</taxon>
        <taxon>Acetobacterales</taxon>
        <taxon>Acetobacteraceae</taxon>
        <taxon>Entomobacter</taxon>
    </lineage>
</organism>
<accession>A0A7H1NQT0</accession>
<evidence type="ECO:0000313" key="8">
    <source>
        <dbReference type="Proteomes" id="UP000516349"/>
    </source>
</evidence>
<proteinExistence type="predicted"/>
<dbReference type="PANTHER" id="PTHR37422">
    <property type="entry name" value="TEICHURONIC ACID BIOSYNTHESIS PROTEIN TUAE"/>
    <property type="match status" value="1"/>
</dbReference>
<keyword evidence="8" id="KW-1185">Reference proteome</keyword>
<dbReference type="GO" id="GO:0016874">
    <property type="term" value="F:ligase activity"/>
    <property type="evidence" value="ECO:0007669"/>
    <property type="project" value="UniProtKB-KW"/>
</dbReference>
<feature type="transmembrane region" description="Helical" evidence="5">
    <location>
        <begin position="12"/>
        <end position="32"/>
    </location>
</feature>
<protein>
    <submittedName>
        <fullName evidence="7">O-Antigen ligase</fullName>
    </submittedName>
</protein>
<dbReference type="AlphaFoldDB" id="A0A7H1NQT0"/>
<feature type="transmembrane region" description="Helical" evidence="5">
    <location>
        <begin position="122"/>
        <end position="149"/>
    </location>
</feature>
<sequence>MKSKNFVAPLDAQLKIVGCGAVLLLPFFLTHFRGGAEVIITLTSLLFLLHSTLTASWGWIKQPIVVVMALWWLWGVICSLPVRPIYGGQVGSFFQSLVVVRFLLFVVAMQVWLLVSTRMQTLLKILLCVCCAYIVGQILFQAIFGVNFFGQPRYFDGTLTGPYTKPRAAAPLSRLLLPVLLLACSAWWQKVDDKTRHEGNTSLLVRLGTGAGMIVLLAGGCTVMALAGQRMPFLLFGLGVFIAALWISQLRWVVGVLAVLVPVILAGVYYASPGSFQHLVILFENQISHFSSSHYARIYARTWQMIEAYPWLGIGFDGFRYECANPAYWHDMVLVPTPVGNGGGAEICVQHPHNHYLEALSNAGWPGLLLFGGMVVSWLVVLAKGLAALPRQRIFSDKKAWGVGIFAAVFIQEWPIASTSSFVNMPLGGWFFLLLAMGMAEFAPISTTRTSSPYGRQRNERLEE</sequence>
<name>A0A7H1NQT0_9PROT</name>
<evidence type="ECO:0000256" key="2">
    <source>
        <dbReference type="ARBA" id="ARBA00022692"/>
    </source>
</evidence>
<feature type="transmembrane region" description="Helical" evidence="5">
    <location>
        <begin position="400"/>
        <end position="417"/>
    </location>
</feature>
<dbReference type="InterPro" id="IPR007016">
    <property type="entry name" value="O-antigen_ligase-rel_domated"/>
</dbReference>
<dbReference type="Pfam" id="PF04932">
    <property type="entry name" value="Wzy_C"/>
    <property type="match status" value="1"/>
</dbReference>
<dbReference type="PANTHER" id="PTHR37422:SF13">
    <property type="entry name" value="LIPOPOLYSACCHARIDE BIOSYNTHESIS PROTEIN PA4999-RELATED"/>
    <property type="match status" value="1"/>
</dbReference>
<feature type="transmembrane region" description="Helical" evidence="5">
    <location>
        <begin position="203"/>
        <end position="225"/>
    </location>
</feature>
<dbReference type="InterPro" id="IPR051533">
    <property type="entry name" value="WaaL-like"/>
</dbReference>
<evidence type="ECO:0000256" key="1">
    <source>
        <dbReference type="ARBA" id="ARBA00004141"/>
    </source>
</evidence>